<protein>
    <submittedName>
        <fullName evidence="1">Uncharacterized protein</fullName>
    </submittedName>
</protein>
<accession>A0A392WA85</accession>
<proteinExistence type="predicted"/>
<dbReference type="Proteomes" id="UP000265520">
    <property type="component" value="Unassembled WGS sequence"/>
</dbReference>
<organism evidence="1 2">
    <name type="scientific">Trifolium medium</name>
    <dbReference type="NCBI Taxonomy" id="97028"/>
    <lineage>
        <taxon>Eukaryota</taxon>
        <taxon>Viridiplantae</taxon>
        <taxon>Streptophyta</taxon>
        <taxon>Embryophyta</taxon>
        <taxon>Tracheophyta</taxon>
        <taxon>Spermatophyta</taxon>
        <taxon>Magnoliopsida</taxon>
        <taxon>eudicotyledons</taxon>
        <taxon>Gunneridae</taxon>
        <taxon>Pentapetalae</taxon>
        <taxon>rosids</taxon>
        <taxon>fabids</taxon>
        <taxon>Fabales</taxon>
        <taxon>Fabaceae</taxon>
        <taxon>Papilionoideae</taxon>
        <taxon>50 kb inversion clade</taxon>
        <taxon>NPAAA clade</taxon>
        <taxon>Hologalegina</taxon>
        <taxon>IRL clade</taxon>
        <taxon>Trifolieae</taxon>
        <taxon>Trifolium</taxon>
    </lineage>
</organism>
<comment type="caution">
    <text evidence="1">The sequence shown here is derived from an EMBL/GenBank/DDBJ whole genome shotgun (WGS) entry which is preliminary data.</text>
</comment>
<evidence type="ECO:0000313" key="1">
    <source>
        <dbReference type="EMBL" id="MCI96652.1"/>
    </source>
</evidence>
<feature type="non-terminal residue" evidence="1">
    <location>
        <position position="1"/>
    </location>
</feature>
<reference evidence="1 2" key="1">
    <citation type="journal article" date="2018" name="Front. Plant Sci.">
        <title>Red Clover (Trifolium pratense) and Zigzag Clover (T. medium) - A Picture of Genomic Similarities and Differences.</title>
        <authorList>
            <person name="Dluhosova J."/>
            <person name="Istvanek J."/>
            <person name="Nedelnik J."/>
            <person name="Repkova J."/>
        </authorList>
    </citation>
    <scope>NUCLEOTIDE SEQUENCE [LARGE SCALE GENOMIC DNA]</scope>
    <source>
        <strain evidence="2">cv. 10/8</strain>
        <tissue evidence="1">Leaf</tissue>
    </source>
</reference>
<dbReference type="EMBL" id="LXQA011420338">
    <property type="protein sequence ID" value="MCI96652.1"/>
    <property type="molecule type" value="Genomic_DNA"/>
</dbReference>
<keyword evidence="2" id="KW-1185">Reference proteome</keyword>
<dbReference type="AlphaFoldDB" id="A0A392WA85"/>
<evidence type="ECO:0000313" key="2">
    <source>
        <dbReference type="Proteomes" id="UP000265520"/>
    </source>
</evidence>
<name>A0A392WA85_9FABA</name>
<sequence length="58" mass="6663">STSTSLPQHVRYSEYEIGMAVQSSNTAVRMDWELPPIASWLMAAVQEYRTQHPTPSYY</sequence>